<dbReference type="OrthoDB" id="540004at2759"/>
<dbReference type="AlphaFoldDB" id="A0A0J7B0B5"/>
<dbReference type="EMBL" id="DS028094">
    <property type="protein sequence ID" value="KMP03217.1"/>
    <property type="molecule type" value="Genomic_DNA"/>
</dbReference>
<dbReference type="SUPFAM" id="SSF53335">
    <property type="entry name" value="S-adenosyl-L-methionine-dependent methyltransferases"/>
    <property type="match status" value="1"/>
</dbReference>
<evidence type="ECO:0000313" key="2">
    <source>
        <dbReference type="Proteomes" id="UP000054565"/>
    </source>
</evidence>
<organism evidence="1 2">
    <name type="scientific">Coccidioides immitis RMSCC 2394</name>
    <dbReference type="NCBI Taxonomy" id="404692"/>
    <lineage>
        <taxon>Eukaryota</taxon>
        <taxon>Fungi</taxon>
        <taxon>Dikarya</taxon>
        <taxon>Ascomycota</taxon>
        <taxon>Pezizomycotina</taxon>
        <taxon>Eurotiomycetes</taxon>
        <taxon>Eurotiomycetidae</taxon>
        <taxon>Onygenales</taxon>
        <taxon>Onygenaceae</taxon>
        <taxon>Coccidioides</taxon>
    </lineage>
</organism>
<evidence type="ECO:0000313" key="1">
    <source>
        <dbReference type="EMBL" id="KMP03217.1"/>
    </source>
</evidence>
<sequence length="349" mass="38141">MGRMGRRIILPPRLRSFHFLPVNIAPSKHQAFISQQQHVFLAPISNQGTKQSTAPRDNMSDMMVPPTFCQRVNDLAEPAPLLLGSAWNFTVVFLDTVFRRGELLAPVLRMSQIRAEGFSRFWIKFSGARDPASSIPAERVGSSALMPALLSTASGVILDIGPGTGTQMPLLTSPDIKAIYGAEPTDGLHTDLLAKIDSCGLSSKYQILHCGAEPQSLIPALDKAGFKELGSGVFDTIICVRVLCSVPRPEETIQGLYRLLKPGGKLLIAEHVVNPWCTRQGSIVGRLAQLFYTLLGWPFFMGSCDMNRDTGKMLRKAAERDGGWASDTLKTSFAWGPMPYVSGILVKRS</sequence>
<proteinExistence type="predicted"/>
<dbReference type="CDD" id="cd02440">
    <property type="entry name" value="AdoMet_MTases"/>
    <property type="match status" value="1"/>
</dbReference>
<dbReference type="Proteomes" id="UP000054565">
    <property type="component" value="Unassembled WGS sequence"/>
</dbReference>
<dbReference type="InterPro" id="IPR052356">
    <property type="entry name" value="Thiol_S-MT"/>
</dbReference>
<dbReference type="Gene3D" id="3.40.50.150">
    <property type="entry name" value="Vaccinia Virus protein VP39"/>
    <property type="match status" value="1"/>
</dbReference>
<reference evidence="2" key="1">
    <citation type="journal article" date="2010" name="Genome Res.">
        <title>Population genomic sequencing of Coccidioides fungi reveals recent hybridization and transposon control.</title>
        <authorList>
            <person name="Neafsey D.E."/>
            <person name="Barker B.M."/>
            <person name="Sharpton T.J."/>
            <person name="Stajich J.E."/>
            <person name="Park D.J."/>
            <person name="Whiston E."/>
            <person name="Hung C.-Y."/>
            <person name="McMahan C."/>
            <person name="White J."/>
            <person name="Sykes S."/>
            <person name="Heiman D."/>
            <person name="Young S."/>
            <person name="Zeng Q."/>
            <person name="Abouelleil A."/>
            <person name="Aftuck L."/>
            <person name="Bessette D."/>
            <person name="Brown A."/>
            <person name="FitzGerald M."/>
            <person name="Lui A."/>
            <person name="Macdonald J.P."/>
            <person name="Priest M."/>
            <person name="Orbach M.J."/>
            <person name="Galgiani J.N."/>
            <person name="Kirkland T.N."/>
            <person name="Cole G.T."/>
            <person name="Birren B.W."/>
            <person name="Henn M.R."/>
            <person name="Taylor J.W."/>
            <person name="Rounsley S.D."/>
        </authorList>
    </citation>
    <scope>NUCLEOTIDE SEQUENCE [LARGE SCALE GENOMIC DNA]</scope>
    <source>
        <strain evidence="2">RMSCC 2394</strain>
    </source>
</reference>
<protein>
    <recommendedName>
        <fullName evidence="3">Phospholipid methyltransferase</fullName>
    </recommendedName>
</protein>
<dbReference type="Pfam" id="PF13489">
    <property type="entry name" value="Methyltransf_23"/>
    <property type="match status" value="1"/>
</dbReference>
<dbReference type="InterPro" id="IPR029063">
    <property type="entry name" value="SAM-dependent_MTases_sf"/>
</dbReference>
<name>A0A0J7B0B5_COCIT</name>
<dbReference type="PANTHER" id="PTHR45036">
    <property type="entry name" value="METHYLTRANSFERASE LIKE 7B"/>
    <property type="match status" value="1"/>
</dbReference>
<evidence type="ECO:0008006" key="3">
    <source>
        <dbReference type="Google" id="ProtNLM"/>
    </source>
</evidence>
<dbReference type="STRING" id="404692.A0A0J7B0B5"/>
<dbReference type="PANTHER" id="PTHR45036:SF1">
    <property type="entry name" value="METHYLTRANSFERASE LIKE 7A"/>
    <property type="match status" value="1"/>
</dbReference>
<accession>A0A0J7B0B5</accession>
<gene>
    <name evidence="1" type="ORF">CIRG_02909</name>
</gene>